<reference evidence="2 3" key="1">
    <citation type="journal article" date="2019" name="Int. J. Syst. Evol. Microbiol.">
        <title>The Global Catalogue of Microorganisms (GCM) 10K type strain sequencing project: providing services to taxonomists for standard genome sequencing and annotation.</title>
        <authorList>
            <consortium name="The Broad Institute Genomics Platform"/>
            <consortium name="The Broad Institute Genome Sequencing Center for Infectious Disease"/>
            <person name="Wu L."/>
            <person name="Ma J."/>
        </authorList>
    </citation>
    <scope>NUCLEOTIDE SEQUENCE [LARGE SCALE GENOMIC DNA]</scope>
    <source>
        <strain evidence="2 3">JCM 15608</strain>
    </source>
</reference>
<evidence type="ECO:0000313" key="2">
    <source>
        <dbReference type="EMBL" id="GAA0822366.1"/>
    </source>
</evidence>
<dbReference type="NCBIfam" id="TIGR02532">
    <property type="entry name" value="IV_pilin_GFxxxE"/>
    <property type="match status" value="1"/>
</dbReference>
<dbReference type="Proteomes" id="UP001500021">
    <property type="component" value="Unassembled WGS sequence"/>
</dbReference>
<evidence type="ECO:0000256" key="1">
    <source>
        <dbReference type="SAM" id="Phobius"/>
    </source>
</evidence>
<comment type="caution">
    <text evidence="2">The sequence shown here is derived from an EMBL/GenBank/DDBJ whole genome shotgun (WGS) entry which is preliminary data.</text>
</comment>
<dbReference type="Pfam" id="PF07963">
    <property type="entry name" value="N_methyl"/>
    <property type="match status" value="1"/>
</dbReference>
<sequence>MSLIMMNNIKKTIRATRGFTLVELMIALAISGILLLGVVGTYSSISATIQASQELENAQEVIRYSGTVFTRSLKQVESTASVNATNAGNTLTVGLPANATSCLGTNPVAAFIETYNFVAPNLTCSINGAPEIRLLTGMADMNFSTNGDLVSIQVTPLVLRADFGGSVNIDVALTTAILRANI</sequence>
<dbReference type="InterPro" id="IPR045584">
    <property type="entry name" value="Pilin-like"/>
</dbReference>
<dbReference type="InterPro" id="IPR012902">
    <property type="entry name" value="N_methyl_site"/>
</dbReference>
<organism evidence="2 3">
    <name type="scientific">Colwellia asteriadis</name>
    <dbReference type="NCBI Taxonomy" id="517723"/>
    <lineage>
        <taxon>Bacteria</taxon>
        <taxon>Pseudomonadati</taxon>
        <taxon>Pseudomonadota</taxon>
        <taxon>Gammaproteobacteria</taxon>
        <taxon>Alteromonadales</taxon>
        <taxon>Colwelliaceae</taxon>
        <taxon>Colwellia</taxon>
    </lineage>
</organism>
<dbReference type="Gene3D" id="3.30.700.10">
    <property type="entry name" value="Glycoprotein, Type 4 Pilin"/>
    <property type="match status" value="1"/>
</dbReference>
<accession>A0ABN1LA84</accession>
<keyword evidence="1" id="KW-0472">Membrane</keyword>
<dbReference type="PROSITE" id="PS00409">
    <property type="entry name" value="PROKAR_NTER_METHYL"/>
    <property type="match status" value="1"/>
</dbReference>
<keyword evidence="1" id="KW-0812">Transmembrane</keyword>
<protein>
    <submittedName>
        <fullName evidence="2">Prepilin-type N-terminal cleavage/methylation domain-containing protein</fullName>
    </submittedName>
</protein>
<gene>
    <name evidence="2" type="ORF">GCM10009111_30590</name>
</gene>
<proteinExistence type="predicted"/>
<dbReference type="EMBL" id="BAAAFA010000011">
    <property type="protein sequence ID" value="GAA0822366.1"/>
    <property type="molecule type" value="Genomic_DNA"/>
</dbReference>
<keyword evidence="1" id="KW-1133">Transmembrane helix</keyword>
<evidence type="ECO:0000313" key="3">
    <source>
        <dbReference type="Proteomes" id="UP001500021"/>
    </source>
</evidence>
<keyword evidence="3" id="KW-1185">Reference proteome</keyword>
<feature type="transmembrane region" description="Helical" evidence="1">
    <location>
        <begin position="21"/>
        <end position="42"/>
    </location>
</feature>
<dbReference type="SUPFAM" id="SSF54523">
    <property type="entry name" value="Pili subunits"/>
    <property type="match status" value="1"/>
</dbReference>
<name>A0ABN1LA84_9GAMM</name>